<keyword evidence="1" id="KW-0238">DNA-binding</keyword>
<dbReference type="Proteomes" id="UP001521150">
    <property type="component" value="Unassembled WGS sequence"/>
</dbReference>
<reference evidence="1 2" key="1">
    <citation type="submission" date="2021-12" db="EMBL/GenBank/DDBJ databases">
        <title>Genome sequence of Kibdelosporangium philippinense ATCC 49844.</title>
        <authorList>
            <person name="Fedorov E.A."/>
            <person name="Omeragic M."/>
            <person name="Shalygina K.F."/>
            <person name="Maclea K.S."/>
        </authorList>
    </citation>
    <scope>NUCLEOTIDE SEQUENCE [LARGE SCALE GENOMIC DNA]</scope>
    <source>
        <strain evidence="1 2">ATCC 49844</strain>
    </source>
</reference>
<gene>
    <name evidence="1" type="ORF">LWC34_47795</name>
</gene>
<dbReference type="EMBL" id="JAJVCN010000004">
    <property type="protein sequence ID" value="MCE7010457.1"/>
    <property type="molecule type" value="Genomic_DNA"/>
</dbReference>
<sequence>MADWEDVRRIALGLPSVVESTSGFGHIQWRVKDKSFIWERPLRKSDYEALGDSAPDGPILGVRVADVGVKEALIAADPGVYFTTPHFDGYPAILVQLAEIPVPELDELITEAWLDRAPKRMAKEFLAEH</sequence>
<evidence type="ECO:0000313" key="2">
    <source>
        <dbReference type="Proteomes" id="UP001521150"/>
    </source>
</evidence>
<dbReference type="RefSeq" id="WP_233732299.1">
    <property type="nucleotide sequence ID" value="NZ_JAJVCN010000004.1"/>
</dbReference>
<accession>A0ABS8ZS10</accession>
<dbReference type="GO" id="GO:0003677">
    <property type="term" value="F:DNA binding"/>
    <property type="evidence" value="ECO:0007669"/>
    <property type="project" value="UniProtKB-KW"/>
</dbReference>
<dbReference type="Pfam" id="PF04237">
    <property type="entry name" value="YjbR"/>
    <property type="match status" value="1"/>
</dbReference>
<dbReference type="InterPro" id="IPR058532">
    <property type="entry name" value="YjbR/MT2646/Rv2570-like"/>
</dbReference>
<keyword evidence="2" id="KW-1185">Reference proteome</keyword>
<organism evidence="1 2">
    <name type="scientific">Kibdelosporangium philippinense</name>
    <dbReference type="NCBI Taxonomy" id="211113"/>
    <lineage>
        <taxon>Bacteria</taxon>
        <taxon>Bacillati</taxon>
        <taxon>Actinomycetota</taxon>
        <taxon>Actinomycetes</taxon>
        <taxon>Pseudonocardiales</taxon>
        <taxon>Pseudonocardiaceae</taxon>
        <taxon>Kibdelosporangium</taxon>
    </lineage>
</organism>
<evidence type="ECO:0000313" key="1">
    <source>
        <dbReference type="EMBL" id="MCE7010457.1"/>
    </source>
</evidence>
<comment type="caution">
    <text evidence="1">The sequence shown here is derived from an EMBL/GenBank/DDBJ whole genome shotgun (WGS) entry which is preliminary data.</text>
</comment>
<name>A0ABS8ZS10_9PSEU</name>
<proteinExistence type="predicted"/>
<protein>
    <submittedName>
        <fullName evidence="1">MmcQ/YjbR family DNA-binding protein</fullName>
    </submittedName>
</protein>